<dbReference type="OrthoDB" id="9800374at2"/>
<evidence type="ECO:0000256" key="2">
    <source>
        <dbReference type="ARBA" id="ARBA00023125"/>
    </source>
</evidence>
<dbReference type="InterPro" id="IPR052362">
    <property type="entry name" value="HTH-GbsR_regulator"/>
</dbReference>
<evidence type="ECO:0000256" key="3">
    <source>
        <dbReference type="ARBA" id="ARBA00023163"/>
    </source>
</evidence>
<dbReference type="Proteomes" id="UP000316425">
    <property type="component" value="Unassembled WGS sequence"/>
</dbReference>
<proteinExistence type="inferred from homology"/>
<dbReference type="GO" id="GO:0003677">
    <property type="term" value="F:DNA binding"/>
    <property type="evidence" value="ECO:0007669"/>
    <property type="project" value="UniProtKB-UniRule"/>
</dbReference>
<dbReference type="Gene3D" id="1.10.10.10">
    <property type="entry name" value="Winged helix-like DNA-binding domain superfamily/Winged helix DNA-binding domain"/>
    <property type="match status" value="1"/>
</dbReference>
<dbReference type="PANTHER" id="PTHR38465">
    <property type="entry name" value="HTH-TYPE TRANSCRIPTIONAL REGULATOR MJ1563-RELATED"/>
    <property type="match status" value="1"/>
</dbReference>
<dbReference type="InterPro" id="IPR036390">
    <property type="entry name" value="WH_DNA-bd_sf"/>
</dbReference>
<keyword evidence="2 4" id="KW-0238">DNA-binding</keyword>
<dbReference type="InterPro" id="IPR026282">
    <property type="entry name" value="MJ1563"/>
</dbReference>
<keyword evidence="1 4" id="KW-0805">Transcription regulation</keyword>
<dbReference type="PANTHER" id="PTHR38465:SF1">
    <property type="entry name" value="HTH-TYPE TRANSCRIPTIONAL REGULATOR MJ1563-RELATED"/>
    <property type="match status" value="1"/>
</dbReference>
<dbReference type="AlphaFoldDB" id="A0A556PNN8"/>
<accession>A0A556PNN8</accession>
<name>A0A556PNN8_9BACI</name>
<evidence type="ECO:0000256" key="1">
    <source>
        <dbReference type="ARBA" id="ARBA00023015"/>
    </source>
</evidence>
<evidence type="ECO:0000313" key="5">
    <source>
        <dbReference type="EMBL" id="TSJ66016.1"/>
    </source>
</evidence>
<dbReference type="EMBL" id="VMHE01000006">
    <property type="protein sequence ID" value="TSJ66016.1"/>
    <property type="molecule type" value="Genomic_DNA"/>
</dbReference>
<dbReference type="RefSeq" id="WP_144088318.1">
    <property type="nucleotide sequence ID" value="NZ_VMHE01000006.1"/>
</dbReference>
<keyword evidence="3 4" id="KW-0804">Transcription</keyword>
<gene>
    <name evidence="5" type="ORF">FPQ13_05475</name>
</gene>
<comment type="caution">
    <text evidence="5">The sequence shown here is derived from an EMBL/GenBank/DDBJ whole genome shotgun (WGS) entry which is preliminary data.</text>
</comment>
<evidence type="ECO:0000256" key="4">
    <source>
        <dbReference type="PIRNR" id="PIRNR006707"/>
    </source>
</evidence>
<dbReference type="InterPro" id="IPR036388">
    <property type="entry name" value="WH-like_DNA-bd_sf"/>
</dbReference>
<evidence type="ECO:0000313" key="6">
    <source>
        <dbReference type="Proteomes" id="UP000316425"/>
    </source>
</evidence>
<reference evidence="5 6" key="1">
    <citation type="submission" date="2019-07" db="EMBL/GenBank/DDBJ databases">
        <title>Allobacillus sp. nov. SKP isolated from shrimp paste of Euphausiacea.</title>
        <authorList>
            <person name="Kanchanasin P."/>
            <person name="Tanasupawat S."/>
            <person name="Shi W."/>
            <person name="Wu L."/>
            <person name="Ma J."/>
        </authorList>
    </citation>
    <scope>NUCLEOTIDE SEQUENCE [LARGE SCALE GENOMIC DNA]</scope>
    <source>
        <strain evidence="5 6">SKP4-8</strain>
    </source>
</reference>
<organism evidence="5 6">
    <name type="scientific">Allobacillus salarius</name>
    <dbReference type="NCBI Taxonomy" id="1955272"/>
    <lineage>
        <taxon>Bacteria</taxon>
        <taxon>Bacillati</taxon>
        <taxon>Bacillota</taxon>
        <taxon>Bacilli</taxon>
        <taxon>Bacillales</taxon>
        <taxon>Bacillaceae</taxon>
        <taxon>Allobacillus</taxon>
    </lineage>
</organism>
<comment type="similarity">
    <text evidence="4">Belongs to the GbsR family.</text>
</comment>
<dbReference type="SUPFAM" id="SSF46785">
    <property type="entry name" value="Winged helix' DNA-binding domain"/>
    <property type="match status" value="1"/>
</dbReference>
<keyword evidence="6" id="KW-1185">Reference proteome</keyword>
<protein>
    <recommendedName>
        <fullName evidence="4">HTH-type transcriptional regulator</fullName>
    </recommendedName>
</protein>
<dbReference type="PIRSF" id="PIRSF006707">
    <property type="entry name" value="MJ1563"/>
    <property type="match status" value="1"/>
</dbReference>
<sequence length="185" mass="22177">MTDDRQTNQDWNNYEELIERYIQVIAKNMNLYGITPSVGRLYGTLYFADEPMTLDQMRDALLMSKTSMSTGVKALADMKMVTPTFRKGIRKDLYQTEKDWYKSFTSLFTTKWRRQTENNLEEAEETIRQLEDLQEKTTDPTLKEKIQSDIQKLEYSYEYYEWLIRLVRVVETGEIFDYVPRKPRK</sequence>